<proteinExistence type="predicted"/>
<dbReference type="SUPFAM" id="SSF48498">
    <property type="entry name" value="Tetracyclin repressor-like, C-terminal domain"/>
    <property type="match status" value="1"/>
</dbReference>
<evidence type="ECO:0000256" key="2">
    <source>
        <dbReference type="ARBA" id="ARBA00023125"/>
    </source>
</evidence>
<sequence length="221" mass="23471">MPIQSEADPRARPPRGRRPSHAPSGREALLVAARRSFARKGFDGASLRDIAAQAGVDVALVARLFGSKDALWRAVIDDLAAAGEHYRAQFDHLAAGGDARGGFCEFIVLFSRISLEIPEFPALLMQETCTPGPRLESIERLLVEPFLAAAAPIVRAAIDQGVLRATDPALCLRMLLPAIALPLLGAAMSTDRAAAQGLADELARQALQMLLVPAGARQSPP</sequence>
<dbReference type="AlphaFoldDB" id="A0A4R2LSL6"/>
<evidence type="ECO:0000256" key="1">
    <source>
        <dbReference type="ARBA" id="ARBA00023015"/>
    </source>
</evidence>
<dbReference type="RefSeq" id="WP_132649656.1">
    <property type="nucleotide sequence ID" value="NZ_CP181386.1"/>
</dbReference>
<dbReference type="Gene3D" id="1.10.357.10">
    <property type="entry name" value="Tetracycline Repressor, domain 2"/>
    <property type="match status" value="1"/>
</dbReference>
<evidence type="ECO:0000256" key="4">
    <source>
        <dbReference type="PROSITE-ProRule" id="PRU00335"/>
    </source>
</evidence>
<protein>
    <submittedName>
        <fullName evidence="7">TetR family transcriptional regulator</fullName>
    </submittedName>
</protein>
<dbReference type="Gene3D" id="1.10.10.60">
    <property type="entry name" value="Homeodomain-like"/>
    <property type="match status" value="1"/>
</dbReference>
<name>A0A4R2LSL6_RUBGE</name>
<feature type="DNA-binding region" description="H-T-H motif" evidence="4">
    <location>
        <begin position="46"/>
        <end position="65"/>
    </location>
</feature>
<dbReference type="GeneID" id="99682700"/>
<evidence type="ECO:0000259" key="6">
    <source>
        <dbReference type="PROSITE" id="PS50977"/>
    </source>
</evidence>
<feature type="region of interest" description="Disordered" evidence="5">
    <location>
        <begin position="1"/>
        <end position="24"/>
    </location>
</feature>
<evidence type="ECO:0000313" key="8">
    <source>
        <dbReference type="Proteomes" id="UP000295106"/>
    </source>
</evidence>
<dbReference type="InterPro" id="IPR001647">
    <property type="entry name" value="HTH_TetR"/>
</dbReference>
<evidence type="ECO:0000256" key="3">
    <source>
        <dbReference type="ARBA" id="ARBA00023163"/>
    </source>
</evidence>
<dbReference type="GO" id="GO:0003700">
    <property type="term" value="F:DNA-binding transcription factor activity"/>
    <property type="evidence" value="ECO:0007669"/>
    <property type="project" value="TreeGrafter"/>
</dbReference>
<comment type="caution">
    <text evidence="7">The sequence shown here is derived from an EMBL/GenBank/DDBJ whole genome shotgun (WGS) entry which is preliminary data.</text>
</comment>
<evidence type="ECO:0000256" key="5">
    <source>
        <dbReference type="SAM" id="MobiDB-lite"/>
    </source>
</evidence>
<dbReference type="InterPro" id="IPR050109">
    <property type="entry name" value="HTH-type_TetR-like_transc_reg"/>
</dbReference>
<dbReference type="OrthoDB" id="9151800at2"/>
<dbReference type="SUPFAM" id="SSF46689">
    <property type="entry name" value="Homeodomain-like"/>
    <property type="match status" value="1"/>
</dbReference>
<organism evidence="7 8">
    <name type="scientific">Rubrivivax gelatinosus</name>
    <name type="common">Rhodocyclus gelatinosus</name>
    <name type="synonym">Rhodopseudomonas gelatinosa</name>
    <dbReference type="NCBI Taxonomy" id="28068"/>
    <lineage>
        <taxon>Bacteria</taxon>
        <taxon>Pseudomonadati</taxon>
        <taxon>Pseudomonadota</taxon>
        <taxon>Betaproteobacteria</taxon>
        <taxon>Burkholderiales</taxon>
        <taxon>Sphaerotilaceae</taxon>
        <taxon>Rubrivivax</taxon>
    </lineage>
</organism>
<dbReference type="PANTHER" id="PTHR30055:SF234">
    <property type="entry name" value="HTH-TYPE TRANSCRIPTIONAL REGULATOR BETI"/>
    <property type="match status" value="1"/>
</dbReference>
<accession>A0A4R2LSL6</accession>
<keyword evidence="2 4" id="KW-0238">DNA-binding</keyword>
<evidence type="ECO:0000313" key="7">
    <source>
        <dbReference type="EMBL" id="TCO97378.1"/>
    </source>
</evidence>
<dbReference type="InterPro" id="IPR009057">
    <property type="entry name" value="Homeodomain-like_sf"/>
</dbReference>
<dbReference type="EMBL" id="SLXD01000022">
    <property type="protein sequence ID" value="TCO97378.1"/>
    <property type="molecule type" value="Genomic_DNA"/>
</dbReference>
<gene>
    <name evidence="7" type="ORF">EV684_1225</name>
</gene>
<dbReference type="InterPro" id="IPR036271">
    <property type="entry name" value="Tet_transcr_reg_TetR-rel_C_sf"/>
</dbReference>
<feature type="domain" description="HTH tetR-type" evidence="6">
    <location>
        <begin position="23"/>
        <end position="83"/>
    </location>
</feature>
<keyword evidence="1" id="KW-0805">Transcription regulation</keyword>
<keyword evidence="3" id="KW-0804">Transcription</keyword>
<dbReference type="GO" id="GO:0000976">
    <property type="term" value="F:transcription cis-regulatory region binding"/>
    <property type="evidence" value="ECO:0007669"/>
    <property type="project" value="TreeGrafter"/>
</dbReference>
<dbReference type="PANTHER" id="PTHR30055">
    <property type="entry name" value="HTH-TYPE TRANSCRIPTIONAL REGULATOR RUTR"/>
    <property type="match status" value="1"/>
</dbReference>
<reference evidence="7 8" key="1">
    <citation type="submission" date="2019-03" db="EMBL/GenBank/DDBJ databases">
        <title>Genomic Encyclopedia of Type Strains, Phase IV (KMG-IV): sequencing the most valuable type-strain genomes for metagenomic binning, comparative biology and taxonomic classification.</title>
        <authorList>
            <person name="Goeker M."/>
        </authorList>
    </citation>
    <scope>NUCLEOTIDE SEQUENCE [LARGE SCALE GENOMIC DNA]</scope>
    <source>
        <strain evidence="7 8">DSM 1709</strain>
    </source>
</reference>
<dbReference type="Proteomes" id="UP000295106">
    <property type="component" value="Unassembled WGS sequence"/>
</dbReference>
<dbReference type="Pfam" id="PF00440">
    <property type="entry name" value="TetR_N"/>
    <property type="match status" value="1"/>
</dbReference>
<dbReference type="PROSITE" id="PS50977">
    <property type="entry name" value="HTH_TETR_2"/>
    <property type="match status" value="1"/>
</dbReference>